<dbReference type="Gene3D" id="3.40.1190.20">
    <property type="match status" value="1"/>
</dbReference>
<dbReference type="GO" id="GO:0005524">
    <property type="term" value="F:ATP binding"/>
    <property type="evidence" value="ECO:0007669"/>
    <property type="project" value="UniProtKB-KW"/>
</dbReference>
<dbReference type="InterPro" id="IPR036652">
    <property type="entry name" value="YjeF_N_dom_sf"/>
</dbReference>
<dbReference type="GO" id="GO:0016301">
    <property type="term" value="F:kinase activity"/>
    <property type="evidence" value="ECO:0007669"/>
    <property type="project" value="UniProtKB-KW"/>
</dbReference>
<evidence type="ECO:0000256" key="10">
    <source>
        <dbReference type="ARBA" id="ARBA00022840"/>
    </source>
</evidence>
<keyword evidence="23" id="KW-0418">Kinase</keyword>
<evidence type="ECO:0000256" key="16">
    <source>
        <dbReference type="ARBA" id="ARBA00023268"/>
    </source>
</evidence>
<accession>B3T7A9</accession>
<protein>
    <recommendedName>
        <fullName evidence="18">Nicotinamide nucleotide repair protein</fullName>
        <ecNumber evidence="7">4.2.1.136</ecNumber>
        <ecNumber evidence="6">5.1.99.6</ecNumber>
    </recommendedName>
</protein>
<evidence type="ECO:0000256" key="18">
    <source>
        <dbReference type="ARBA" id="ARBA00032624"/>
    </source>
</evidence>
<keyword evidence="16" id="KW-0511">Multifunctional enzyme</keyword>
<comment type="catalytic activity">
    <reaction evidence="19">
        <text>(6S)-NADHX + ADP = AMP + phosphate + NADH + H(+)</text>
        <dbReference type="Rhea" id="RHEA:32223"/>
        <dbReference type="ChEBI" id="CHEBI:15378"/>
        <dbReference type="ChEBI" id="CHEBI:43474"/>
        <dbReference type="ChEBI" id="CHEBI:57945"/>
        <dbReference type="ChEBI" id="CHEBI:64074"/>
        <dbReference type="ChEBI" id="CHEBI:456215"/>
        <dbReference type="ChEBI" id="CHEBI:456216"/>
        <dbReference type="EC" id="4.2.1.136"/>
    </reaction>
</comment>
<evidence type="ECO:0000256" key="5">
    <source>
        <dbReference type="ARBA" id="ARBA00009524"/>
    </source>
</evidence>
<comment type="catalytic activity">
    <reaction evidence="20">
        <text>(6S)-NADPHX + ADP = AMP + phosphate + NADPH + H(+)</text>
        <dbReference type="Rhea" id="RHEA:32235"/>
        <dbReference type="ChEBI" id="CHEBI:15378"/>
        <dbReference type="ChEBI" id="CHEBI:43474"/>
        <dbReference type="ChEBI" id="CHEBI:57783"/>
        <dbReference type="ChEBI" id="CHEBI:64076"/>
        <dbReference type="ChEBI" id="CHEBI:456215"/>
        <dbReference type="ChEBI" id="CHEBI:456216"/>
        <dbReference type="EC" id="4.2.1.136"/>
    </reaction>
</comment>
<dbReference type="Gene3D" id="3.40.50.10260">
    <property type="entry name" value="YjeF N-terminal domain"/>
    <property type="match status" value="1"/>
</dbReference>
<comment type="function">
    <text evidence="17">Bifunctional enzyme that catalyzes the epimerization of the S- and R-forms of NAD(P)HX and the dehydration of the S-form of NAD(P)HX at the expense of ADP, which is converted to AMP. This allows the repair of both epimers of NAD(P)HX, a damaged form of NAD(P)H that is a result of enzymatic or heat-dependent hydration.</text>
</comment>
<dbReference type="CDD" id="cd01171">
    <property type="entry name" value="YXKO-related"/>
    <property type="match status" value="1"/>
</dbReference>
<comment type="cofactor">
    <cofactor evidence="3">
        <name>K(+)</name>
        <dbReference type="ChEBI" id="CHEBI:29103"/>
    </cofactor>
</comment>
<feature type="domain" description="YjeF C-terminal" evidence="21">
    <location>
        <begin position="251"/>
        <end position="527"/>
    </location>
</feature>
<keyword evidence="9" id="KW-0547">Nucleotide-binding</keyword>
<dbReference type="InterPro" id="IPR029056">
    <property type="entry name" value="Ribokinase-like"/>
</dbReference>
<dbReference type="EMBL" id="EU016629">
    <property type="protein sequence ID" value="ABZ08468.1"/>
    <property type="molecule type" value="Genomic_DNA"/>
</dbReference>
<dbReference type="Pfam" id="PF01256">
    <property type="entry name" value="Carb_kinase"/>
    <property type="match status" value="1"/>
</dbReference>
<evidence type="ECO:0000256" key="1">
    <source>
        <dbReference type="ARBA" id="ARBA00000013"/>
    </source>
</evidence>
<dbReference type="SUPFAM" id="SSF53613">
    <property type="entry name" value="Ribokinase-like"/>
    <property type="match status" value="1"/>
</dbReference>
<evidence type="ECO:0000256" key="13">
    <source>
        <dbReference type="ARBA" id="ARBA00023027"/>
    </source>
</evidence>
<evidence type="ECO:0000256" key="2">
    <source>
        <dbReference type="ARBA" id="ARBA00000909"/>
    </source>
</evidence>
<dbReference type="SUPFAM" id="SSF64153">
    <property type="entry name" value="YjeF N-terminal domain-like"/>
    <property type="match status" value="1"/>
</dbReference>
<proteinExistence type="inferred from homology"/>
<evidence type="ECO:0000256" key="14">
    <source>
        <dbReference type="ARBA" id="ARBA00023235"/>
    </source>
</evidence>
<keyword evidence="11" id="KW-0521">NADP</keyword>
<evidence type="ECO:0000313" key="23">
    <source>
        <dbReference type="EMBL" id="ABZ08468.1"/>
    </source>
</evidence>
<keyword evidence="13" id="KW-0520">NAD</keyword>
<dbReference type="GO" id="GO:0110051">
    <property type="term" value="P:metabolite repair"/>
    <property type="evidence" value="ECO:0007669"/>
    <property type="project" value="TreeGrafter"/>
</dbReference>
<evidence type="ECO:0000256" key="19">
    <source>
        <dbReference type="ARBA" id="ARBA00048238"/>
    </source>
</evidence>
<evidence type="ECO:0000256" key="4">
    <source>
        <dbReference type="ARBA" id="ARBA00006001"/>
    </source>
</evidence>
<dbReference type="PROSITE" id="PS51383">
    <property type="entry name" value="YJEF_C_3"/>
    <property type="match status" value="1"/>
</dbReference>
<evidence type="ECO:0000256" key="15">
    <source>
        <dbReference type="ARBA" id="ARBA00023239"/>
    </source>
</evidence>
<dbReference type="HAMAP" id="MF_01965">
    <property type="entry name" value="NADHX_dehydratase"/>
    <property type="match status" value="1"/>
</dbReference>
<evidence type="ECO:0000256" key="9">
    <source>
        <dbReference type="ARBA" id="ARBA00022741"/>
    </source>
</evidence>
<dbReference type="GO" id="GO:0052855">
    <property type="term" value="F:ADP-dependent NAD(P)H-hydrate dehydratase activity"/>
    <property type="evidence" value="ECO:0007669"/>
    <property type="project" value="UniProtKB-EC"/>
</dbReference>
<evidence type="ECO:0000259" key="22">
    <source>
        <dbReference type="PROSITE" id="PS51385"/>
    </source>
</evidence>
<keyword evidence="12" id="KW-0630">Potassium</keyword>
<organism evidence="23">
    <name type="scientific">uncultured marine microorganism HF4000_APKG3D20</name>
    <dbReference type="NCBI Taxonomy" id="455549"/>
    <lineage>
        <taxon>unclassified sequences</taxon>
        <taxon>environmental samples</taxon>
    </lineage>
</organism>
<dbReference type="EC" id="5.1.99.6" evidence="6"/>
<comment type="similarity">
    <text evidence="4">In the N-terminal section; belongs to the NnrE/AIBP family.</text>
</comment>
<evidence type="ECO:0000256" key="6">
    <source>
        <dbReference type="ARBA" id="ARBA00012228"/>
    </source>
</evidence>
<evidence type="ECO:0000256" key="20">
    <source>
        <dbReference type="ARBA" id="ARBA00049209"/>
    </source>
</evidence>
<name>B3T7A9_9ZZZZ</name>
<dbReference type="AlphaFoldDB" id="B3T7A9"/>
<dbReference type="PANTHER" id="PTHR12592:SF0">
    <property type="entry name" value="ATP-DEPENDENT (S)-NAD(P)H-HYDRATE DEHYDRATASE"/>
    <property type="match status" value="1"/>
</dbReference>
<comment type="catalytic activity">
    <reaction evidence="1">
        <text>(6R)-NADHX = (6S)-NADHX</text>
        <dbReference type="Rhea" id="RHEA:32215"/>
        <dbReference type="ChEBI" id="CHEBI:64074"/>
        <dbReference type="ChEBI" id="CHEBI:64075"/>
        <dbReference type="EC" id="5.1.99.6"/>
    </reaction>
</comment>
<dbReference type="InterPro" id="IPR000631">
    <property type="entry name" value="CARKD"/>
</dbReference>
<keyword evidence="14" id="KW-0413">Isomerase</keyword>
<comment type="catalytic activity">
    <reaction evidence="2">
        <text>(6R)-NADPHX = (6S)-NADPHX</text>
        <dbReference type="Rhea" id="RHEA:32227"/>
        <dbReference type="ChEBI" id="CHEBI:64076"/>
        <dbReference type="ChEBI" id="CHEBI:64077"/>
        <dbReference type="EC" id="5.1.99.6"/>
    </reaction>
</comment>
<keyword evidence="8" id="KW-0479">Metal-binding</keyword>
<evidence type="ECO:0000256" key="11">
    <source>
        <dbReference type="ARBA" id="ARBA00022857"/>
    </source>
</evidence>
<dbReference type="GO" id="GO:0052856">
    <property type="term" value="F:NAD(P)HX epimerase activity"/>
    <property type="evidence" value="ECO:0007669"/>
    <property type="project" value="UniProtKB-EC"/>
</dbReference>
<evidence type="ECO:0000256" key="17">
    <source>
        <dbReference type="ARBA" id="ARBA00025153"/>
    </source>
</evidence>
<dbReference type="GO" id="GO:0046872">
    <property type="term" value="F:metal ion binding"/>
    <property type="evidence" value="ECO:0007669"/>
    <property type="project" value="UniProtKB-KW"/>
</dbReference>
<dbReference type="NCBIfam" id="TIGR00196">
    <property type="entry name" value="yjeF_cterm"/>
    <property type="match status" value="1"/>
</dbReference>
<evidence type="ECO:0000256" key="12">
    <source>
        <dbReference type="ARBA" id="ARBA00022958"/>
    </source>
</evidence>
<dbReference type="PANTHER" id="PTHR12592">
    <property type="entry name" value="ATP-DEPENDENT (S)-NAD(P)H-HYDRATE DEHYDRATASE FAMILY MEMBER"/>
    <property type="match status" value="1"/>
</dbReference>
<keyword evidence="10" id="KW-0067">ATP-binding</keyword>
<keyword evidence="23" id="KW-0808">Transferase</keyword>
<gene>
    <name evidence="23" type="ORF">ALOHA_HF4000APKG3D20ctg1g16</name>
</gene>
<dbReference type="Pfam" id="PF03853">
    <property type="entry name" value="YjeF_N"/>
    <property type="match status" value="1"/>
</dbReference>
<dbReference type="InterPro" id="IPR004443">
    <property type="entry name" value="YjeF_N_dom"/>
</dbReference>
<dbReference type="EC" id="4.2.1.136" evidence="7"/>
<feature type="domain" description="YjeF N-terminal" evidence="22">
    <location>
        <begin position="10"/>
        <end position="240"/>
    </location>
</feature>
<evidence type="ECO:0000256" key="8">
    <source>
        <dbReference type="ARBA" id="ARBA00022723"/>
    </source>
</evidence>
<sequence>MNSLQTVPFLTCAESLAFEQKLLGGDADAEWQAMKKAGEGLADALAKDLREWRNLPRNLRILALVGKGHNGGDALVATHRLLGFLPMGHAFVLPQVPFNEAKPNVRRAVGKLEELGRTTFLDPVGQEGDLAAITSVLQEAGGAQGFDLCLDGLLGMQFRPPLREPVRSLVTAVNAFDKIGVRVAVDLPTGVGDESDETPFRADFTYATGIAKLPLLDPEQAERVGRMRYVDVGFFDAGALPNSSGIEELLLAKNVAELRLLRPALCDKRSFGRLVVLGGSRNMPGAFLMAAKAAVRSGVGLLTACGPESVVPTLAAALPEAMWTSLPETEGGGLALEGRGQLLAALEGASALLAGPGLGSEREVQVLLTEVLQEFDGPVLLDADALRPEILAALSHPELAVITPHKGELARLADGESLETSGALRTFCRENGGVTMIVKGPLSRVCDADRVFINCRGGPVLARGGSGDLLAGIAGGLLARGRMPLEAASLGVLWHGMAADCLARQRGQEAVATTELLDHLAFALRNDV</sequence>
<dbReference type="InterPro" id="IPR030677">
    <property type="entry name" value="Nnr"/>
</dbReference>
<evidence type="ECO:0000259" key="21">
    <source>
        <dbReference type="PROSITE" id="PS51383"/>
    </source>
</evidence>
<reference evidence="23" key="1">
    <citation type="journal article" date="2008" name="ISME J.">
        <title>Genomic patterns of recombination, clonal divergence and environment in marine microbial populations.</title>
        <authorList>
            <person name="Konstantinidis K.T."/>
            <person name="Delong E.F."/>
        </authorList>
    </citation>
    <scope>NUCLEOTIDE SEQUENCE</scope>
</reference>
<comment type="similarity">
    <text evidence="5">In the C-terminal section; belongs to the NnrD/CARKD family.</text>
</comment>
<keyword evidence="15" id="KW-0456">Lyase</keyword>
<evidence type="ECO:0000256" key="3">
    <source>
        <dbReference type="ARBA" id="ARBA00001958"/>
    </source>
</evidence>
<evidence type="ECO:0000256" key="7">
    <source>
        <dbReference type="ARBA" id="ARBA00013129"/>
    </source>
</evidence>
<dbReference type="PROSITE" id="PS51385">
    <property type="entry name" value="YJEF_N"/>
    <property type="match status" value="1"/>
</dbReference>
<dbReference type="PIRSF" id="PIRSF017184">
    <property type="entry name" value="Nnr"/>
    <property type="match status" value="1"/>
</dbReference>